<dbReference type="InterPro" id="IPR006052">
    <property type="entry name" value="TNF_dom"/>
</dbReference>
<dbReference type="Proteomes" id="UP000424527">
    <property type="component" value="Unassembled WGS sequence"/>
</dbReference>
<keyword evidence="5" id="KW-0812">Transmembrane</keyword>
<keyword evidence="5" id="KW-1133">Transmembrane helix</keyword>
<evidence type="ECO:0000256" key="3">
    <source>
        <dbReference type="ARBA" id="ARBA00022514"/>
    </source>
</evidence>
<evidence type="ECO:0000256" key="1">
    <source>
        <dbReference type="ARBA" id="ARBA00004370"/>
    </source>
</evidence>
<dbReference type="GO" id="GO:0005164">
    <property type="term" value="F:tumor necrosis factor receptor binding"/>
    <property type="evidence" value="ECO:0007669"/>
    <property type="project" value="InterPro"/>
</dbReference>
<organism evidence="7 8">
    <name type="scientific">Larimichthys crocea</name>
    <name type="common">Large yellow croaker</name>
    <name type="synonym">Pseudosciaena crocea</name>
    <dbReference type="NCBI Taxonomy" id="215358"/>
    <lineage>
        <taxon>Eukaryota</taxon>
        <taxon>Metazoa</taxon>
        <taxon>Chordata</taxon>
        <taxon>Craniata</taxon>
        <taxon>Vertebrata</taxon>
        <taxon>Euteleostomi</taxon>
        <taxon>Actinopterygii</taxon>
        <taxon>Neopterygii</taxon>
        <taxon>Teleostei</taxon>
        <taxon>Neoteleostei</taxon>
        <taxon>Acanthomorphata</taxon>
        <taxon>Eupercaria</taxon>
        <taxon>Sciaenidae</taxon>
        <taxon>Larimichthys</taxon>
    </lineage>
</organism>
<dbReference type="EMBL" id="REGW02000018">
    <property type="protein sequence ID" value="KAE8283303.1"/>
    <property type="molecule type" value="Genomic_DNA"/>
</dbReference>
<keyword evidence="3" id="KW-0202">Cytokine</keyword>
<dbReference type="GO" id="GO:0016020">
    <property type="term" value="C:membrane"/>
    <property type="evidence" value="ECO:0007669"/>
    <property type="project" value="UniProtKB-SubCell"/>
</dbReference>
<comment type="similarity">
    <text evidence="2">Belongs to the tumor necrosis factor family.</text>
</comment>
<evidence type="ECO:0000313" key="7">
    <source>
        <dbReference type="EMBL" id="KAE8283303.1"/>
    </source>
</evidence>
<feature type="domain" description="THD" evidence="6">
    <location>
        <begin position="95"/>
        <end position="228"/>
    </location>
</feature>
<dbReference type="AlphaFoldDB" id="A0A6G0HW58"/>
<keyword evidence="4 5" id="KW-0472">Membrane</keyword>
<evidence type="ECO:0000256" key="4">
    <source>
        <dbReference type="ARBA" id="ARBA00023136"/>
    </source>
</evidence>
<sequence length="228" mass="25782">MAEGGYPSVFVVDSHATRPPLPPRLNQGQRRTGAVQTLLFLLVSMALCGMVIEACFIYRLYQPESGMSALSSKLTAGQHVASPTKRPHRVHPSKPAAHLTDGQDVVHDGKIMAWSTDADPLLYEMDYTDRHLVIQKEGYYYVYSKVSFLDSELFYHFIHQKTKLYSGKSITLLMSRKYSKKSNYMRSNSYLGGVFHLYKGDAVYVEVSNTSNIIRHKPSENIFGAYMI</sequence>
<dbReference type="Gene3D" id="2.60.120.40">
    <property type="match status" value="1"/>
</dbReference>
<evidence type="ECO:0000259" key="6">
    <source>
        <dbReference type="PROSITE" id="PS50049"/>
    </source>
</evidence>
<dbReference type="GO" id="GO:0005615">
    <property type="term" value="C:extracellular space"/>
    <property type="evidence" value="ECO:0007669"/>
    <property type="project" value="UniProtKB-KW"/>
</dbReference>
<keyword evidence="8" id="KW-1185">Reference proteome</keyword>
<dbReference type="InterPro" id="IPR008983">
    <property type="entry name" value="Tumour_necrosis_fac-like_dom"/>
</dbReference>
<reference evidence="7 8" key="1">
    <citation type="submission" date="2019-07" db="EMBL/GenBank/DDBJ databases">
        <title>Chromosome genome assembly for large yellow croaker.</title>
        <authorList>
            <person name="Xiao S."/>
        </authorList>
    </citation>
    <scope>NUCLEOTIDE SEQUENCE [LARGE SCALE GENOMIC DNA]</scope>
    <source>
        <strain evidence="7">JMULYC20181020</strain>
        <tissue evidence="7">Muscle</tissue>
    </source>
</reference>
<comment type="subcellular location">
    <subcellularLocation>
        <location evidence="1">Membrane</location>
    </subcellularLocation>
</comment>
<comment type="caution">
    <text evidence="7">The sequence shown here is derived from an EMBL/GenBank/DDBJ whole genome shotgun (WGS) entry which is preliminary data.</text>
</comment>
<protein>
    <recommendedName>
        <fullName evidence="6">THD domain-containing protein</fullName>
    </recommendedName>
</protein>
<dbReference type="GO" id="GO:0005125">
    <property type="term" value="F:cytokine activity"/>
    <property type="evidence" value="ECO:0007669"/>
    <property type="project" value="UniProtKB-KW"/>
</dbReference>
<dbReference type="PANTHER" id="PTHR11471">
    <property type="entry name" value="TUMOR NECROSIS FACTOR FAMILY MEMBER"/>
    <property type="match status" value="1"/>
</dbReference>
<name>A0A6G0HW58_LARCR</name>
<dbReference type="PANTHER" id="PTHR11471:SF34">
    <property type="entry name" value="TUMOR NECROSIS FACTOR LIGAND SUPERFAMILY MEMBER 14"/>
    <property type="match status" value="1"/>
</dbReference>
<gene>
    <name evidence="7" type="ORF">D5F01_LYC18705</name>
</gene>
<feature type="transmembrane region" description="Helical" evidence="5">
    <location>
        <begin position="38"/>
        <end position="61"/>
    </location>
</feature>
<dbReference type="SMART" id="SM00207">
    <property type="entry name" value="TNF"/>
    <property type="match status" value="1"/>
</dbReference>
<dbReference type="GO" id="GO:0006955">
    <property type="term" value="P:immune response"/>
    <property type="evidence" value="ECO:0007669"/>
    <property type="project" value="InterPro"/>
</dbReference>
<evidence type="ECO:0000256" key="5">
    <source>
        <dbReference type="SAM" id="Phobius"/>
    </source>
</evidence>
<dbReference type="PROSITE" id="PS50049">
    <property type="entry name" value="THD_2"/>
    <property type="match status" value="1"/>
</dbReference>
<accession>A0A6G0HW58</accession>
<proteinExistence type="inferred from homology"/>
<evidence type="ECO:0000256" key="2">
    <source>
        <dbReference type="ARBA" id="ARBA00008670"/>
    </source>
</evidence>
<dbReference type="SUPFAM" id="SSF49842">
    <property type="entry name" value="TNF-like"/>
    <property type="match status" value="1"/>
</dbReference>
<evidence type="ECO:0000313" key="8">
    <source>
        <dbReference type="Proteomes" id="UP000424527"/>
    </source>
</evidence>
<dbReference type="Pfam" id="PF00229">
    <property type="entry name" value="TNF"/>
    <property type="match status" value="1"/>
</dbReference>